<feature type="chain" id="PRO_5019284640" description="Bifunctional inhibitor/plant lipid transfer protein/seed storage helical domain-containing protein" evidence="1">
    <location>
        <begin position="25"/>
        <end position="103"/>
    </location>
</feature>
<dbReference type="GO" id="GO:0009627">
    <property type="term" value="P:systemic acquired resistance"/>
    <property type="evidence" value="ECO:0007669"/>
    <property type="project" value="InterPro"/>
</dbReference>
<accession>A0A445EWC1</accession>
<dbReference type="CDD" id="cd04660">
    <property type="entry name" value="nsLTP_like"/>
    <property type="match status" value="1"/>
</dbReference>
<evidence type="ECO:0000313" key="4">
    <source>
        <dbReference type="Proteomes" id="UP000289738"/>
    </source>
</evidence>
<dbReference type="SMART" id="SM00499">
    <property type="entry name" value="AAI"/>
    <property type="match status" value="1"/>
</dbReference>
<dbReference type="STRING" id="3818.A0A445EWC1"/>
<dbReference type="Gene3D" id="1.10.110.10">
    <property type="entry name" value="Plant lipid-transfer and hydrophobic proteins"/>
    <property type="match status" value="1"/>
</dbReference>
<keyword evidence="4" id="KW-1185">Reference proteome</keyword>
<feature type="signal peptide" evidence="1">
    <location>
        <begin position="1"/>
        <end position="24"/>
    </location>
</feature>
<dbReference type="AlphaFoldDB" id="A0A445EWC1"/>
<dbReference type="Pfam" id="PF14368">
    <property type="entry name" value="LTP_2"/>
    <property type="match status" value="1"/>
</dbReference>
<dbReference type="InterPro" id="IPR016140">
    <property type="entry name" value="Bifunc_inhib/LTP/seed_store"/>
</dbReference>
<dbReference type="InterPro" id="IPR044741">
    <property type="entry name" value="NsLTP-like"/>
</dbReference>
<dbReference type="PANTHER" id="PTHR33122">
    <property type="entry name" value="LIPID BINDING PROTEIN-RELATED"/>
    <property type="match status" value="1"/>
</dbReference>
<sequence length="103" mass="10971">MHPIIMVTMVVMVMMAYGLKGSNGFSMCNMNEEGLAACMPSVKTKSTVNPSSQCCKAIQTADLVCLCSYKNSIQLPLLGIDPALAIALPSRCSLRIPVGWNGC</sequence>
<evidence type="ECO:0000259" key="2">
    <source>
        <dbReference type="SMART" id="SM00499"/>
    </source>
</evidence>
<dbReference type="InterPro" id="IPR039265">
    <property type="entry name" value="DIR1-like"/>
</dbReference>
<dbReference type="InterPro" id="IPR036312">
    <property type="entry name" value="Bifun_inhib/LTP/seed_sf"/>
</dbReference>
<dbReference type="PANTHER" id="PTHR33122:SF60">
    <property type="entry name" value="LIPID-TRANSFER PROTEIN DIR1-RELATED"/>
    <property type="match status" value="1"/>
</dbReference>
<reference evidence="3 4" key="1">
    <citation type="submission" date="2019-01" db="EMBL/GenBank/DDBJ databases">
        <title>Sequencing of cultivated peanut Arachis hypogaea provides insights into genome evolution and oil improvement.</title>
        <authorList>
            <person name="Chen X."/>
        </authorList>
    </citation>
    <scope>NUCLEOTIDE SEQUENCE [LARGE SCALE GENOMIC DNA]</scope>
    <source>
        <strain evidence="4">cv. Fuhuasheng</strain>
        <tissue evidence="3">Leaves</tissue>
    </source>
</reference>
<evidence type="ECO:0000313" key="3">
    <source>
        <dbReference type="EMBL" id="RYR79721.1"/>
    </source>
</evidence>
<name>A0A445EWC1_ARAHY</name>
<protein>
    <recommendedName>
        <fullName evidence="2">Bifunctional inhibitor/plant lipid transfer protein/seed storage helical domain-containing protein</fullName>
    </recommendedName>
</protein>
<evidence type="ECO:0000256" key="1">
    <source>
        <dbReference type="SAM" id="SignalP"/>
    </source>
</evidence>
<proteinExistence type="predicted"/>
<dbReference type="Proteomes" id="UP000289738">
    <property type="component" value="Chromosome A01"/>
</dbReference>
<dbReference type="GO" id="GO:0005504">
    <property type="term" value="F:fatty acid binding"/>
    <property type="evidence" value="ECO:0007669"/>
    <property type="project" value="InterPro"/>
</dbReference>
<comment type="caution">
    <text evidence="3">The sequence shown here is derived from an EMBL/GenBank/DDBJ whole genome shotgun (WGS) entry which is preliminary data.</text>
</comment>
<gene>
    <name evidence="3" type="ORF">Ahy_A01g004538</name>
</gene>
<organism evidence="3 4">
    <name type="scientific">Arachis hypogaea</name>
    <name type="common">Peanut</name>
    <dbReference type="NCBI Taxonomy" id="3818"/>
    <lineage>
        <taxon>Eukaryota</taxon>
        <taxon>Viridiplantae</taxon>
        <taxon>Streptophyta</taxon>
        <taxon>Embryophyta</taxon>
        <taxon>Tracheophyta</taxon>
        <taxon>Spermatophyta</taxon>
        <taxon>Magnoliopsida</taxon>
        <taxon>eudicotyledons</taxon>
        <taxon>Gunneridae</taxon>
        <taxon>Pentapetalae</taxon>
        <taxon>rosids</taxon>
        <taxon>fabids</taxon>
        <taxon>Fabales</taxon>
        <taxon>Fabaceae</taxon>
        <taxon>Papilionoideae</taxon>
        <taxon>50 kb inversion clade</taxon>
        <taxon>dalbergioids sensu lato</taxon>
        <taxon>Dalbergieae</taxon>
        <taxon>Pterocarpus clade</taxon>
        <taxon>Arachis</taxon>
    </lineage>
</organism>
<dbReference type="EMBL" id="SDMP01000001">
    <property type="protein sequence ID" value="RYR79721.1"/>
    <property type="molecule type" value="Genomic_DNA"/>
</dbReference>
<dbReference type="SUPFAM" id="SSF47699">
    <property type="entry name" value="Bifunctional inhibitor/lipid-transfer protein/seed storage 2S albumin"/>
    <property type="match status" value="1"/>
</dbReference>
<keyword evidence="1" id="KW-0732">Signal</keyword>
<feature type="domain" description="Bifunctional inhibitor/plant lipid transfer protein/seed storage helical" evidence="2">
    <location>
        <begin position="28"/>
        <end position="103"/>
    </location>
</feature>